<evidence type="ECO:0000313" key="1">
    <source>
        <dbReference type="EMBL" id="KKM86358.1"/>
    </source>
</evidence>
<sequence length="67" mass="7871">MKIKGFDREKVIVTKERDSGHDHLIITIDDKQIGYFHISKRGLEFFDSLVPKPKATRRVTPLTDYRI</sequence>
<organism evidence="1">
    <name type="scientific">marine sediment metagenome</name>
    <dbReference type="NCBI Taxonomy" id="412755"/>
    <lineage>
        <taxon>unclassified sequences</taxon>
        <taxon>metagenomes</taxon>
        <taxon>ecological metagenomes</taxon>
    </lineage>
</organism>
<proteinExistence type="predicted"/>
<gene>
    <name evidence="1" type="ORF">LCGC14_1279820</name>
</gene>
<comment type="caution">
    <text evidence="1">The sequence shown here is derived from an EMBL/GenBank/DDBJ whole genome shotgun (WGS) entry which is preliminary data.</text>
</comment>
<dbReference type="EMBL" id="LAZR01007270">
    <property type="protein sequence ID" value="KKM86358.1"/>
    <property type="molecule type" value="Genomic_DNA"/>
</dbReference>
<protein>
    <submittedName>
        <fullName evidence="1">Uncharacterized protein</fullName>
    </submittedName>
</protein>
<dbReference type="AlphaFoldDB" id="A0A0F9KXD9"/>
<reference evidence="1" key="1">
    <citation type="journal article" date="2015" name="Nature">
        <title>Complex archaea that bridge the gap between prokaryotes and eukaryotes.</title>
        <authorList>
            <person name="Spang A."/>
            <person name="Saw J.H."/>
            <person name="Jorgensen S.L."/>
            <person name="Zaremba-Niedzwiedzka K."/>
            <person name="Martijn J."/>
            <person name="Lind A.E."/>
            <person name="van Eijk R."/>
            <person name="Schleper C."/>
            <person name="Guy L."/>
            <person name="Ettema T.J."/>
        </authorList>
    </citation>
    <scope>NUCLEOTIDE SEQUENCE</scope>
</reference>
<accession>A0A0F9KXD9</accession>
<name>A0A0F9KXD9_9ZZZZ</name>